<sequence length="345" mass="39349">MDEIGDYFFENNSTDLTSILSDPDFLYVKRAADIADYFLYGLSFASITANLLVLHVSFTLYKKTQQPVHLLVFSLTFADSLTCTMHQLYVILGRFTTSQSGFLLSAQMSLTWVGYSASGFSLCLLNVEKFFFFHYPLHYHSYVTRKSTLSCVAFCWALCVVYACTLLFWATSNCGKEFCLLPDETMFFWYVLLFSVLPVLSSALLSTYLWFIVQSIRRKSYNVPATTTATTNGRKTKSNIFIFIVTAWVAISWLPARGHYLFLLSDASLWAAWFGLIANYVLVLSPMINPLLTTLVDPNYRNYTKKLFSSFYSHYKRGLSKKELGSKHVVYTSVGSNMEGKIQIF</sequence>
<evidence type="ECO:0000313" key="8">
    <source>
        <dbReference type="WBParaSite" id="nRc.2.0.1.t35623-RA"/>
    </source>
</evidence>
<feature type="transmembrane region" description="Helical" evidence="5">
    <location>
        <begin position="147"/>
        <end position="169"/>
    </location>
</feature>
<dbReference type="GO" id="GO:0008188">
    <property type="term" value="F:neuropeptide receptor activity"/>
    <property type="evidence" value="ECO:0007669"/>
    <property type="project" value="InterPro"/>
</dbReference>
<keyword evidence="3 5" id="KW-1133">Transmembrane helix</keyword>
<dbReference type="CDD" id="cd00637">
    <property type="entry name" value="7tm_classA_rhodopsin-like"/>
    <property type="match status" value="1"/>
</dbReference>
<dbReference type="PROSITE" id="PS50262">
    <property type="entry name" value="G_PROTEIN_RECEP_F1_2"/>
    <property type="match status" value="1"/>
</dbReference>
<dbReference type="Pfam" id="PF00001">
    <property type="entry name" value="7tm_1"/>
    <property type="match status" value="1"/>
</dbReference>
<dbReference type="InterPro" id="IPR039952">
    <property type="entry name" value="Aex-2"/>
</dbReference>
<protein>
    <submittedName>
        <fullName evidence="8">G-protein coupled receptors family 1 profile domain-containing protein</fullName>
    </submittedName>
</protein>
<dbReference type="InterPro" id="IPR000276">
    <property type="entry name" value="GPCR_Rhodpsn"/>
</dbReference>
<dbReference type="InterPro" id="IPR017452">
    <property type="entry name" value="GPCR_Rhodpsn_7TM"/>
</dbReference>
<organism evidence="7 8">
    <name type="scientific">Romanomermis culicivorax</name>
    <name type="common">Nematode worm</name>
    <dbReference type="NCBI Taxonomy" id="13658"/>
    <lineage>
        <taxon>Eukaryota</taxon>
        <taxon>Metazoa</taxon>
        <taxon>Ecdysozoa</taxon>
        <taxon>Nematoda</taxon>
        <taxon>Enoplea</taxon>
        <taxon>Dorylaimia</taxon>
        <taxon>Mermithida</taxon>
        <taxon>Mermithoidea</taxon>
        <taxon>Mermithidae</taxon>
        <taxon>Romanomermis</taxon>
    </lineage>
</organism>
<feature type="transmembrane region" description="Helical" evidence="5">
    <location>
        <begin position="112"/>
        <end position="135"/>
    </location>
</feature>
<dbReference type="AlphaFoldDB" id="A0A915KA27"/>
<feature type="domain" description="G-protein coupled receptors family 1 profile" evidence="6">
    <location>
        <begin position="49"/>
        <end position="293"/>
    </location>
</feature>
<evidence type="ECO:0000313" key="7">
    <source>
        <dbReference type="Proteomes" id="UP000887565"/>
    </source>
</evidence>
<evidence type="ECO:0000256" key="2">
    <source>
        <dbReference type="ARBA" id="ARBA00022692"/>
    </source>
</evidence>
<feature type="transmembrane region" description="Helical" evidence="5">
    <location>
        <begin position="240"/>
        <end position="258"/>
    </location>
</feature>
<evidence type="ECO:0000256" key="5">
    <source>
        <dbReference type="SAM" id="Phobius"/>
    </source>
</evidence>
<dbReference type="GO" id="GO:0016020">
    <property type="term" value="C:membrane"/>
    <property type="evidence" value="ECO:0007669"/>
    <property type="project" value="UniProtKB-SubCell"/>
</dbReference>
<evidence type="ECO:0000256" key="1">
    <source>
        <dbReference type="ARBA" id="ARBA00004370"/>
    </source>
</evidence>
<evidence type="ECO:0000256" key="4">
    <source>
        <dbReference type="ARBA" id="ARBA00023136"/>
    </source>
</evidence>
<accession>A0A915KA27</accession>
<dbReference type="WBParaSite" id="nRc.2.0.1.t35623-RA">
    <property type="protein sequence ID" value="nRc.2.0.1.t35623-RA"/>
    <property type="gene ID" value="nRc.2.0.1.g35623"/>
</dbReference>
<evidence type="ECO:0000256" key="3">
    <source>
        <dbReference type="ARBA" id="ARBA00022989"/>
    </source>
</evidence>
<comment type="subcellular location">
    <subcellularLocation>
        <location evidence="1">Membrane</location>
    </subcellularLocation>
</comment>
<dbReference type="OMA" id="FWATSNC"/>
<feature type="transmembrane region" description="Helical" evidence="5">
    <location>
        <begin position="270"/>
        <end position="296"/>
    </location>
</feature>
<keyword evidence="2 5" id="KW-0812">Transmembrane</keyword>
<feature type="transmembrane region" description="Helical" evidence="5">
    <location>
        <begin position="37"/>
        <end position="58"/>
    </location>
</feature>
<name>A0A915KA27_ROMCU</name>
<dbReference type="Proteomes" id="UP000887565">
    <property type="component" value="Unplaced"/>
</dbReference>
<keyword evidence="4 5" id="KW-0472">Membrane</keyword>
<keyword evidence="7" id="KW-1185">Reference proteome</keyword>
<dbReference type="SUPFAM" id="SSF81321">
    <property type="entry name" value="Family A G protein-coupled receptor-like"/>
    <property type="match status" value="1"/>
</dbReference>
<reference evidence="8" key="1">
    <citation type="submission" date="2022-11" db="UniProtKB">
        <authorList>
            <consortium name="WormBaseParasite"/>
        </authorList>
    </citation>
    <scope>IDENTIFICATION</scope>
</reference>
<dbReference type="Gene3D" id="1.20.1070.10">
    <property type="entry name" value="Rhodopsin 7-helix transmembrane proteins"/>
    <property type="match status" value="1"/>
</dbReference>
<evidence type="ECO:0000259" key="6">
    <source>
        <dbReference type="PROSITE" id="PS50262"/>
    </source>
</evidence>
<dbReference type="PANTHER" id="PTHR21643">
    <property type="entry name" value="G-PROTEIN COUPLED RECEPTORS FAMILY 1 PROFILE DOMAIN-CONTAINING PROTEIN-RELATED"/>
    <property type="match status" value="1"/>
</dbReference>
<feature type="transmembrane region" description="Helical" evidence="5">
    <location>
        <begin position="189"/>
        <end position="211"/>
    </location>
</feature>
<proteinExistence type="predicted"/>
<feature type="transmembrane region" description="Helical" evidence="5">
    <location>
        <begin position="70"/>
        <end position="92"/>
    </location>
</feature>